<proteinExistence type="predicted"/>
<organism evidence="1 2">
    <name type="scientific">Trichomalopsis sarcophagae</name>
    <dbReference type="NCBI Taxonomy" id="543379"/>
    <lineage>
        <taxon>Eukaryota</taxon>
        <taxon>Metazoa</taxon>
        <taxon>Ecdysozoa</taxon>
        <taxon>Arthropoda</taxon>
        <taxon>Hexapoda</taxon>
        <taxon>Insecta</taxon>
        <taxon>Pterygota</taxon>
        <taxon>Neoptera</taxon>
        <taxon>Endopterygota</taxon>
        <taxon>Hymenoptera</taxon>
        <taxon>Apocrita</taxon>
        <taxon>Proctotrupomorpha</taxon>
        <taxon>Chalcidoidea</taxon>
        <taxon>Pteromalidae</taxon>
        <taxon>Pteromalinae</taxon>
        <taxon>Trichomalopsis</taxon>
    </lineage>
</organism>
<dbReference type="AlphaFoldDB" id="A0A232EIS6"/>
<name>A0A232EIS6_9HYME</name>
<gene>
    <name evidence="1" type="ORF">TSAR_002304</name>
</gene>
<dbReference type="EMBL" id="NNAY01004165">
    <property type="protein sequence ID" value="OXU18256.1"/>
    <property type="molecule type" value="Genomic_DNA"/>
</dbReference>
<keyword evidence="2" id="KW-1185">Reference proteome</keyword>
<sequence length="94" mass="10746">MLVNLTRANFKKSQKSRSTLDVVYEVSHQVTYPQSDAELLAVKEEKESFTSRFQIFFSTLNQGIYGVEDLATRKVKESHGETRIIATEKRSCEA</sequence>
<comment type="caution">
    <text evidence="1">The sequence shown here is derived from an EMBL/GenBank/DDBJ whole genome shotgun (WGS) entry which is preliminary data.</text>
</comment>
<evidence type="ECO:0000313" key="2">
    <source>
        <dbReference type="Proteomes" id="UP000215335"/>
    </source>
</evidence>
<evidence type="ECO:0000313" key="1">
    <source>
        <dbReference type="EMBL" id="OXU18256.1"/>
    </source>
</evidence>
<reference evidence="1 2" key="1">
    <citation type="journal article" date="2017" name="Curr. Biol.">
        <title>The Evolution of Venom by Co-option of Single-Copy Genes.</title>
        <authorList>
            <person name="Martinson E.O."/>
            <person name="Mrinalini"/>
            <person name="Kelkar Y.D."/>
            <person name="Chang C.H."/>
            <person name="Werren J.H."/>
        </authorList>
    </citation>
    <scope>NUCLEOTIDE SEQUENCE [LARGE SCALE GENOMIC DNA]</scope>
    <source>
        <strain evidence="1 2">Alberta</strain>
        <tissue evidence="1">Whole body</tissue>
    </source>
</reference>
<dbReference type="Proteomes" id="UP000215335">
    <property type="component" value="Unassembled WGS sequence"/>
</dbReference>
<protein>
    <submittedName>
        <fullName evidence="1">Uncharacterized protein</fullName>
    </submittedName>
</protein>
<accession>A0A232EIS6</accession>